<protein>
    <submittedName>
        <fullName evidence="5">VRR-NUC domain-containing protein</fullName>
    </submittedName>
</protein>
<proteinExistence type="predicted"/>
<evidence type="ECO:0000256" key="3">
    <source>
        <dbReference type="ARBA" id="ARBA00022801"/>
    </source>
</evidence>
<dbReference type="SMART" id="SM00990">
    <property type="entry name" value="VRR_NUC"/>
    <property type="match status" value="1"/>
</dbReference>
<accession>A0A371YWW9</accession>
<evidence type="ECO:0000313" key="6">
    <source>
        <dbReference type="Proteomes" id="UP000262371"/>
    </source>
</evidence>
<keyword evidence="3" id="KW-0378">Hydrolase</keyword>
<organism evidence="5 6">
    <name type="scientific">Komagataeibacter melaceti</name>
    <dbReference type="NCBI Taxonomy" id="2766577"/>
    <lineage>
        <taxon>Bacteria</taxon>
        <taxon>Pseudomonadati</taxon>
        <taxon>Pseudomonadota</taxon>
        <taxon>Alphaproteobacteria</taxon>
        <taxon>Acetobacterales</taxon>
        <taxon>Acetobacteraceae</taxon>
        <taxon>Komagataeibacter</taxon>
    </lineage>
</organism>
<dbReference type="GO" id="GO:0004518">
    <property type="term" value="F:nuclease activity"/>
    <property type="evidence" value="ECO:0007669"/>
    <property type="project" value="UniProtKB-KW"/>
</dbReference>
<comment type="cofactor">
    <cofactor evidence="1">
        <name>Mg(2+)</name>
        <dbReference type="ChEBI" id="CHEBI:18420"/>
    </cofactor>
</comment>
<feature type="domain" description="VRR-NUC" evidence="4">
    <location>
        <begin position="58"/>
        <end position="142"/>
    </location>
</feature>
<evidence type="ECO:0000313" key="5">
    <source>
        <dbReference type="EMBL" id="RFD18727.1"/>
    </source>
</evidence>
<evidence type="ECO:0000256" key="1">
    <source>
        <dbReference type="ARBA" id="ARBA00001946"/>
    </source>
</evidence>
<reference evidence="5 6" key="1">
    <citation type="submission" date="2018-08" db="EMBL/GenBank/DDBJ databases">
        <title>Komagataeibacter sp. AV 382.</title>
        <authorList>
            <person name="Skraban J."/>
            <person name="Trcek J."/>
        </authorList>
    </citation>
    <scope>NUCLEOTIDE SEQUENCE [LARGE SCALE GENOMIC DNA]</scope>
    <source>
        <strain evidence="5 6">AV 382</strain>
    </source>
</reference>
<dbReference type="Pfam" id="PF08774">
    <property type="entry name" value="VRR_NUC"/>
    <property type="match status" value="1"/>
</dbReference>
<evidence type="ECO:0000259" key="4">
    <source>
        <dbReference type="SMART" id="SM00990"/>
    </source>
</evidence>
<dbReference type="InterPro" id="IPR011856">
    <property type="entry name" value="tRNA_endonuc-like_dom_sf"/>
</dbReference>
<keyword evidence="6" id="KW-1185">Reference proteome</keyword>
<dbReference type="Proteomes" id="UP000262371">
    <property type="component" value="Unassembled WGS sequence"/>
</dbReference>
<comment type="caution">
    <text evidence="5">The sequence shown here is derived from an EMBL/GenBank/DDBJ whole genome shotgun (WGS) entry which is preliminary data.</text>
</comment>
<keyword evidence="2" id="KW-0540">Nuclease</keyword>
<evidence type="ECO:0000256" key="2">
    <source>
        <dbReference type="ARBA" id="ARBA00022722"/>
    </source>
</evidence>
<gene>
    <name evidence="5" type="ORF">DY926_15230</name>
</gene>
<name>A0A371YWW9_9PROT</name>
<dbReference type="InterPro" id="IPR014883">
    <property type="entry name" value="VRR_NUC"/>
</dbReference>
<dbReference type="GO" id="GO:0016788">
    <property type="term" value="F:hydrolase activity, acting on ester bonds"/>
    <property type="evidence" value="ECO:0007669"/>
    <property type="project" value="InterPro"/>
</dbReference>
<dbReference type="GO" id="GO:0003676">
    <property type="term" value="F:nucleic acid binding"/>
    <property type="evidence" value="ECO:0007669"/>
    <property type="project" value="InterPro"/>
</dbReference>
<dbReference type="AlphaFoldDB" id="A0A371YWW9"/>
<dbReference type="Gene3D" id="3.40.1350.10">
    <property type="match status" value="1"/>
</dbReference>
<dbReference type="EMBL" id="QUWV01000164">
    <property type="protein sequence ID" value="RFD18727.1"/>
    <property type="molecule type" value="Genomic_DNA"/>
</dbReference>
<sequence>MRHACSFMCQCQIIFLFTPIACISGAPMPRLFLCRRHGWWRDMAQHEEDALHTFVWRTLTMLLPDDAVPWSSENRRNGAREGARRKARGCIPGIPDMAVHYRGRVLYIELKASKGTVSREQRALHARLRAAGFKVGVCQSLDQVLEFLRENGVPVAGKVMA</sequence>